<evidence type="ECO:0000313" key="2">
    <source>
        <dbReference type="Proteomes" id="UP000006903"/>
    </source>
</evidence>
<dbReference type="Gene3D" id="1.10.10.10">
    <property type="entry name" value="Winged helix-like DNA-binding domain superfamily/Winged helix DNA-binding domain"/>
    <property type="match status" value="1"/>
</dbReference>
<dbReference type="RefSeq" id="WP_012608788.1">
    <property type="nucleotide sequence ID" value="NC_011766.1"/>
</dbReference>
<dbReference type="SUPFAM" id="SSF46785">
    <property type="entry name" value="Winged helix' DNA-binding domain"/>
    <property type="match status" value="1"/>
</dbReference>
<dbReference type="InterPro" id="IPR036390">
    <property type="entry name" value="WH_DNA-bd_sf"/>
</dbReference>
<dbReference type="eggNOG" id="arCOG02100">
    <property type="taxonomic scope" value="Archaea"/>
</dbReference>
<dbReference type="KEGG" id="dka:DKAM_1121"/>
<sequence>MEEEVCILAKLSRGVTAIKRIAEECHVNRSSVYKYLEKLEIGGYIEHEAYGKWRVTERGLRYLADSMGAEQVLSIDLLNKARELIVSICEDPRGGAVRELENHVTSYVISAFVVAGIRGAILSSTKKIDLEKKLELGPSARETLEELAKYVAALYHCLSDEGLNYFETLYNAFKAFGLLHAAAIDRYLAGSRESGGSE</sequence>
<dbReference type="AlphaFoldDB" id="B8D5R6"/>
<protein>
    <submittedName>
        <fullName evidence="1">HTH_DTXR multi-domain protein</fullName>
    </submittedName>
</protein>
<organism evidence="1 2">
    <name type="scientific">Desulfurococcus amylolyticus (strain DSM 18924 / JCM 16383 / VKM B-2413 / 1221n)</name>
    <name type="common">Desulfurococcus kamchatkensis</name>
    <dbReference type="NCBI Taxonomy" id="490899"/>
    <lineage>
        <taxon>Archaea</taxon>
        <taxon>Thermoproteota</taxon>
        <taxon>Thermoprotei</taxon>
        <taxon>Desulfurococcales</taxon>
        <taxon>Desulfurococcaceae</taxon>
        <taxon>Desulfurococcus</taxon>
    </lineage>
</organism>
<dbReference type="GeneID" id="7171213"/>
<proteinExistence type="predicted"/>
<dbReference type="STRING" id="490899.DKAM_1121"/>
<reference evidence="1 2" key="1">
    <citation type="journal article" date="2009" name="J. Bacteriol.">
        <title>Complete genome sequence of the anaerobic, protein-degrading hyperthermophilic crenarchaeon Desulfurococcus kamchatkensis.</title>
        <authorList>
            <person name="Ravin N.V."/>
            <person name="Mardanov A.V."/>
            <person name="Beletsky A.V."/>
            <person name="Kublanov I.V."/>
            <person name="Kolganova T.V."/>
            <person name="Lebedinsky A.V."/>
            <person name="Chernyh N.A."/>
            <person name="Bonch-Osmolovskaya E.A."/>
            <person name="Skryabin K.G."/>
        </authorList>
    </citation>
    <scope>NUCLEOTIDE SEQUENCE [LARGE SCALE GENOMIC DNA]</scope>
    <source>
        <strain evidence="2">DSM 18924 / JCM 16383 / VKM B-2413 / 1221n</strain>
    </source>
</reference>
<gene>
    <name evidence="1" type="ordered locus">DKAM_1121</name>
</gene>
<dbReference type="InterPro" id="IPR036388">
    <property type="entry name" value="WH-like_DNA-bd_sf"/>
</dbReference>
<accession>B8D5R6</accession>
<dbReference type="EMBL" id="CP001140">
    <property type="protein sequence ID" value="ACL11447.1"/>
    <property type="molecule type" value="Genomic_DNA"/>
</dbReference>
<dbReference type="HOGENOM" id="CLU_1375476_0_0_2"/>
<name>B8D5R6_DESA1</name>
<evidence type="ECO:0000313" key="1">
    <source>
        <dbReference type="EMBL" id="ACL11447.1"/>
    </source>
</evidence>
<dbReference type="Proteomes" id="UP000006903">
    <property type="component" value="Chromosome"/>
</dbReference>